<accession>A0ACB9ELJ5</accession>
<proteinExistence type="predicted"/>
<reference evidence="1 2" key="2">
    <citation type="journal article" date="2022" name="Mol. Ecol. Resour.">
        <title>The genomes of chicory, endive, great burdock and yacon provide insights into Asteraceae paleo-polyploidization history and plant inulin production.</title>
        <authorList>
            <person name="Fan W."/>
            <person name="Wang S."/>
            <person name="Wang H."/>
            <person name="Wang A."/>
            <person name="Jiang F."/>
            <person name="Liu H."/>
            <person name="Zhao H."/>
            <person name="Xu D."/>
            <person name="Zhang Y."/>
        </authorList>
    </citation>
    <scope>NUCLEOTIDE SEQUENCE [LARGE SCALE GENOMIC DNA]</scope>
    <source>
        <strain evidence="2">cv. Niubang</strain>
    </source>
</reference>
<dbReference type="EMBL" id="CM042048">
    <property type="protein sequence ID" value="KAI3759515.1"/>
    <property type="molecule type" value="Genomic_DNA"/>
</dbReference>
<dbReference type="Proteomes" id="UP001055879">
    <property type="component" value="Linkage Group LG02"/>
</dbReference>
<evidence type="ECO:0000313" key="2">
    <source>
        <dbReference type="Proteomes" id="UP001055879"/>
    </source>
</evidence>
<organism evidence="1 2">
    <name type="scientific">Arctium lappa</name>
    <name type="common">Greater burdock</name>
    <name type="synonym">Lappa major</name>
    <dbReference type="NCBI Taxonomy" id="4217"/>
    <lineage>
        <taxon>Eukaryota</taxon>
        <taxon>Viridiplantae</taxon>
        <taxon>Streptophyta</taxon>
        <taxon>Embryophyta</taxon>
        <taxon>Tracheophyta</taxon>
        <taxon>Spermatophyta</taxon>
        <taxon>Magnoliopsida</taxon>
        <taxon>eudicotyledons</taxon>
        <taxon>Gunneridae</taxon>
        <taxon>Pentapetalae</taxon>
        <taxon>asterids</taxon>
        <taxon>campanulids</taxon>
        <taxon>Asterales</taxon>
        <taxon>Asteraceae</taxon>
        <taxon>Carduoideae</taxon>
        <taxon>Cardueae</taxon>
        <taxon>Arctiinae</taxon>
        <taxon>Arctium</taxon>
    </lineage>
</organism>
<gene>
    <name evidence="1" type="ORF">L6452_07398</name>
</gene>
<name>A0ACB9ELJ5_ARCLA</name>
<sequence>MESIKSSSTTGKKNFLVKTWKRCRSFPRSHSSKGGGIWGLSKSKSWHGKEMMSKKKKMAPEGFFPVYVGPEKQRFAIKTKLASHPLFSKLLEDAEIEYGYNCDGPIWLPCDVDLFYEVLAEMENKDHVHAPIEWRSCSPFNPSRRLVINGADQIGKGYGSYEHLPTTTLFKMN</sequence>
<keyword evidence="2" id="KW-1185">Reference proteome</keyword>
<comment type="caution">
    <text evidence="1">The sequence shown here is derived from an EMBL/GenBank/DDBJ whole genome shotgun (WGS) entry which is preliminary data.</text>
</comment>
<reference evidence="2" key="1">
    <citation type="journal article" date="2022" name="Mol. Ecol. Resour.">
        <title>The genomes of chicory, endive, great burdock and yacon provide insights into Asteraceae palaeo-polyploidization history and plant inulin production.</title>
        <authorList>
            <person name="Fan W."/>
            <person name="Wang S."/>
            <person name="Wang H."/>
            <person name="Wang A."/>
            <person name="Jiang F."/>
            <person name="Liu H."/>
            <person name="Zhao H."/>
            <person name="Xu D."/>
            <person name="Zhang Y."/>
        </authorList>
    </citation>
    <scope>NUCLEOTIDE SEQUENCE [LARGE SCALE GENOMIC DNA]</scope>
    <source>
        <strain evidence="2">cv. Niubang</strain>
    </source>
</reference>
<protein>
    <submittedName>
        <fullName evidence="1">Uncharacterized protein</fullName>
    </submittedName>
</protein>
<evidence type="ECO:0000313" key="1">
    <source>
        <dbReference type="EMBL" id="KAI3759515.1"/>
    </source>
</evidence>